<evidence type="ECO:0000256" key="1">
    <source>
        <dbReference type="ARBA" id="ARBA00004402"/>
    </source>
</evidence>
<keyword evidence="14 32" id="KW-0812">Transmembrane</keyword>
<keyword evidence="21 32" id="KW-1164">Virus endocytosis by host</keyword>
<keyword evidence="23 32" id="KW-1039">Host endosome</keyword>
<feature type="region of interest" description="V5" evidence="32">
    <location>
        <begin position="456"/>
        <end position="466"/>
    </location>
</feature>
<feature type="short sequence motif" description="YXXL motif; contains endocytosis signal" evidence="32">
    <location>
        <begin position="707"/>
        <end position="710"/>
    </location>
</feature>
<comment type="domain">
    <text evidence="32">The membrane proximal external region (MPER) present in gp41 is a tryptophan-rich region recognized by the antibodies 2F5, Z13, and 4E10. MPER seems to play a role in fusion.</text>
</comment>
<keyword evidence="8 32" id="KW-1170">Fusion of virus membrane with host endosomal membrane</keyword>
<feature type="region of interest" description="CD4-binding loop" evidence="32">
    <location>
        <begin position="364"/>
        <end position="374"/>
    </location>
</feature>
<keyword evidence="12 32" id="KW-1162">Viral penetration into host cytoplasm</keyword>
<dbReference type="GO" id="GO:0039654">
    <property type="term" value="P:fusion of virus membrane with host endosome membrane"/>
    <property type="evidence" value="ECO:0007669"/>
    <property type="project" value="UniProtKB-UniRule"/>
</dbReference>
<evidence type="ECO:0000256" key="8">
    <source>
        <dbReference type="ARBA" id="ARBA00022510"/>
    </source>
</evidence>
<dbReference type="GO" id="GO:0019064">
    <property type="term" value="P:fusion of virus membrane with host plasma membrane"/>
    <property type="evidence" value="ECO:0007669"/>
    <property type="project" value="UniProtKB-UniRule"/>
</dbReference>
<feature type="disulfide bond" evidence="32">
    <location>
        <begin position="593"/>
        <end position="599"/>
    </location>
</feature>
<keyword evidence="9 32" id="KW-1032">Host cell membrane</keyword>
<keyword evidence="28 32" id="KW-0325">Glycoprotein</keyword>
<comment type="function">
    <text evidence="32">Transmembrane protein gp41: Acts as a class I viral fusion protein. Under the current model, the protein has at least 3 conformational states: pre-fusion native state, pre-hairpin intermediate state, and post-fusion hairpin state. During fusion of viral and target intracellular membranes, the coiled coil regions (heptad repeats) assume a trimer-of-hairpins structure, positioning the fusion peptide in close proximity to the C-terminal region of the ectodomain. The formation of this structure appears to drive apposition and subsequent fusion of viral and target cell membranes. Complete fusion occurs in host cell endosomes and is dynamin-dependent, however some lipid transfer might occur at the plasma membrane. The virus undergoes clathrin-dependent internalization long before endosomal fusion, thus minimizing the surface exposure of conserved viral epitopes during fusion and reducing the efficacy of inhibitors targeting these epitopes. Membranes fusion leads to delivery of the nucleocapsid into the cytoplasm.</text>
</comment>
<evidence type="ECO:0000256" key="4">
    <source>
        <dbReference type="ARBA" id="ARBA00004563"/>
    </source>
</evidence>
<evidence type="ECO:0000256" key="33">
    <source>
        <dbReference type="RuleBase" id="RU363095"/>
    </source>
</evidence>
<keyword evidence="20 32" id="KW-0261">Viral envelope protein</keyword>
<name>E3W341_HV1</name>
<evidence type="ECO:0000256" key="16">
    <source>
        <dbReference type="ARBA" id="ARBA00022729"/>
    </source>
</evidence>
<evidence type="ECO:0000256" key="24">
    <source>
        <dbReference type="ARBA" id="ARBA00023054"/>
    </source>
</evidence>
<evidence type="ECO:0000256" key="6">
    <source>
        <dbReference type="ARBA" id="ARBA00004650"/>
    </source>
</evidence>
<evidence type="ECO:0000256" key="29">
    <source>
        <dbReference type="ARBA" id="ARBA00023280"/>
    </source>
</evidence>
<feature type="domain" description="Human immunodeficiency virus 1 envelope glycoprotein Gp120" evidence="35">
    <location>
        <begin position="31"/>
        <end position="506"/>
    </location>
</feature>
<keyword evidence="10 32" id="KW-1165">Clathrin-mediated endocytosis of virus by host</keyword>
<dbReference type="SUPFAM" id="SSF58069">
    <property type="entry name" value="Virus ectodomain"/>
    <property type="match status" value="1"/>
</dbReference>
<comment type="PTM">
    <text evidence="32">Highly glycosylated by host. The high number of glycan on the protein is reffered to as 'glycan shield' because it contributes to hide protein sequence from adaptive immune system.</text>
</comment>
<dbReference type="GO" id="GO:0044175">
    <property type="term" value="C:host cell endosome membrane"/>
    <property type="evidence" value="ECO:0007669"/>
    <property type="project" value="UniProtKB-SubCell"/>
</dbReference>
<feature type="disulfide bond" evidence="32">
    <location>
        <begin position="51"/>
        <end position="71"/>
    </location>
</feature>
<comment type="miscellaneous">
    <text evidence="32">HIV-1 lineages are divided in three main groups, M (for Major), O (for Outlier), and N (for New, or Non-M, Non-O). The vast majority of strains found worldwide belong to the group M. Group O seems to be endemic to and largely confined to Cameroon and neighboring countries in West Central Africa, where these viruses represent a small minority of HIV-1 strains. The group N is represented by a limited number of isolates from Cameroonian persons. The group M is further subdivided in 9 clades or subtypes (A to D, F to H, J and K).</text>
</comment>
<comment type="similarity">
    <text evidence="32">Belongs to the HIV-1 env protein family.</text>
</comment>
<organism evidence="37">
    <name type="scientific">Human immunodeficiency virus type 1</name>
    <name type="common">HIV-1</name>
    <dbReference type="NCBI Taxonomy" id="11676"/>
    <lineage>
        <taxon>Viruses</taxon>
        <taxon>Riboviria</taxon>
        <taxon>Pararnavirae</taxon>
        <taxon>Artverviricota</taxon>
        <taxon>Revtraviricetes</taxon>
        <taxon>Ortervirales</taxon>
        <taxon>Retroviridae</taxon>
        <taxon>Orthoretrovirinae</taxon>
        <taxon>Lentivirus</taxon>
        <taxon>Lentivirus humimdef1</taxon>
    </lineage>
</organism>
<feature type="region of interest" description="Disordered" evidence="34">
    <location>
        <begin position="711"/>
        <end position="738"/>
    </location>
</feature>
<keyword evidence="26 32" id="KW-0564">Palmitate</keyword>
<evidence type="ECO:0000256" key="17">
    <source>
        <dbReference type="ARBA" id="ARBA00022804"/>
    </source>
</evidence>
<evidence type="ECO:0000256" key="19">
    <source>
        <dbReference type="ARBA" id="ARBA00022870"/>
    </source>
</evidence>
<dbReference type="GO" id="GO:1903911">
    <property type="term" value="P:positive regulation of receptor clustering"/>
    <property type="evidence" value="ECO:0007669"/>
    <property type="project" value="UniProtKB-UniRule"/>
</dbReference>
<keyword evidence="11 32" id="KW-0945">Host-virus interaction</keyword>
<keyword evidence="19 32" id="KW-1043">Host membrane</keyword>
<evidence type="ECO:0000256" key="30">
    <source>
        <dbReference type="ARBA" id="ARBA00023288"/>
    </source>
</evidence>
<feature type="transmembrane region" description="Helical" evidence="33">
    <location>
        <begin position="673"/>
        <end position="697"/>
    </location>
</feature>
<evidence type="ECO:0000256" key="25">
    <source>
        <dbReference type="ARBA" id="ARBA00023136"/>
    </source>
</evidence>
<protein>
    <recommendedName>
        <fullName evidence="32">Envelope glycoprotein gp160</fullName>
    </recommendedName>
    <alternativeName>
        <fullName evidence="32">Env polyprotein</fullName>
    </alternativeName>
    <component>
        <recommendedName>
            <fullName evidence="32">Surface protein gp120</fullName>
            <shortName evidence="32">SU</shortName>
        </recommendedName>
        <alternativeName>
            <fullName evidence="32">Glycoprotein 120</fullName>
            <shortName evidence="32">gp120</shortName>
        </alternativeName>
    </component>
    <component>
        <recommendedName>
            <fullName evidence="32">Transmembrane protein gp41</fullName>
            <shortName evidence="32">TM</shortName>
        </recommendedName>
        <alternativeName>
            <fullName evidence="32">Glycoprotein 41</fullName>
            <shortName evidence="32">gp41</shortName>
        </alternativeName>
    </component>
</protein>
<keyword evidence="22 32" id="KW-1133">Transmembrane helix</keyword>
<comment type="domain">
    <text evidence="32">Some of the most genetically diverse regions of the viral genome are present in Env. They are called variable regions 1 through 5 (V1 through V5). Coreceptor usage of gp120 is determined mainly by the primary structure of the third variable region (V3) in the outer domain of gp120. The sequence of V3 determines which coreceptor, CCR5 and/or CXCR4 (corresponding to R5/macrophage, X4/T cell and R5X4/T cell and macrophage tropism), is used to trigger the fusion potential of the Env complex, and hence which cells the virus can infect. Binding to CCR5 involves a region adjacent in addition to V3.</text>
</comment>
<comment type="subcellular location">
    <subcellularLocation>
        <location evidence="3">Host cell membrane</location>
        <topology evidence="3">Peripheral membrane protein</topology>
    </subcellularLocation>
    <subcellularLocation>
        <location evidence="1">Host cell membrane</location>
        <topology evidence="1">Single-pass type I membrane protein</topology>
    </subcellularLocation>
    <subcellularLocation>
        <location evidence="2">Host endosome membrane</location>
        <topology evidence="2">Peripheral membrane protein</topology>
    </subcellularLocation>
    <subcellularLocation>
        <location evidence="5">Host endosome membrane</location>
        <topology evidence="5">Single-pass type I membrane protein</topology>
    </subcellularLocation>
    <subcellularLocation>
        <location evidence="6">Virion membrane</location>
        <topology evidence="6">Peripheral membrane protein</topology>
    </subcellularLocation>
    <subcellularLocation>
        <location evidence="4">Virion membrane</location>
        <topology evidence="4">Single-pass type I membrane protein</topology>
    </subcellularLocation>
</comment>
<dbReference type="GO" id="GO:0019031">
    <property type="term" value="C:viral envelope"/>
    <property type="evidence" value="ECO:0007669"/>
    <property type="project" value="UniProtKB-KW"/>
</dbReference>
<evidence type="ECO:0000256" key="18">
    <source>
        <dbReference type="ARBA" id="ARBA00022844"/>
    </source>
</evidence>
<dbReference type="CDD" id="cd09909">
    <property type="entry name" value="HIV-1-like_HR1-HR2"/>
    <property type="match status" value="1"/>
</dbReference>
<evidence type="ECO:0000256" key="15">
    <source>
        <dbReference type="ARBA" id="ARBA00022703"/>
    </source>
</evidence>
<evidence type="ECO:0000256" key="3">
    <source>
        <dbReference type="ARBA" id="ARBA00004505"/>
    </source>
</evidence>
<comment type="domain">
    <text evidence="32">The YXXL motif is involved in determining the exact site of viral release at the surface of infected mononuclear cells and promotes endocytosis. YXXL and di-leucine endocytosis motifs interact directly or indirectly with the clathrin adapter complexes, opperate independently, and their activities are not additive.</text>
</comment>
<evidence type="ECO:0000256" key="7">
    <source>
        <dbReference type="ARBA" id="ARBA00022506"/>
    </source>
</evidence>
<dbReference type="GO" id="GO:0016020">
    <property type="term" value="C:membrane"/>
    <property type="evidence" value="ECO:0007669"/>
    <property type="project" value="UniProtKB-UniRule"/>
</dbReference>
<feature type="region of interest" description="Immunosuppression" evidence="32">
    <location>
        <begin position="569"/>
        <end position="587"/>
    </location>
</feature>
<dbReference type="Pfam" id="PF00516">
    <property type="entry name" value="GP120"/>
    <property type="match status" value="1"/>
</dbReference>
<organismHost>
    <name type="scientific">Homo sapiens</name>
    <name type="common">Human</name>
    <dbReference type="NCBI Taxonomy" id="9606"/>
</organismHost>
<dbReference type="Gene3D" id="1.20.5.490">
    <property type="entry name" value="Single helix bin"/>
    <property type="match status" value="1"/>
</dbReference>
<keyword evidence="7 32" id="KW-1168">Fusion of virus membrane with host membrane</keyword>
<keyword evidence="18 32" id="KW-0946">Virion</keyword>
<keyword evidence="30 32" id="KW-0449">Lipoprotein</keyword>
<evidence type="ECO:0000256" key="22">
    <source>
        <dbReference type="ARBA" id="ARBA00022989"/>
    </source>
</evidence>
<feature type="region of interest" description="Fusion peptide" evidence="32">
    <location>
        <begin position="507"/>
        <end position="527"/>
    </location>
</feature>
<proteinExistence type="inferred from homology"/>
<feature type="topological domain" description="Cytoplasmic" evidence="32">
    <location>
        <begin position="701"/>
        <end position="851"/>
    </location>
</feature>
<comment type="subunit">
    <text evidence="32">The mature envelope protein (Env) consists of a homotrimer of non-covalently associated gp120-gp41 heterodimers. The resulting complex protrudes from the virus surface as a spike. There seems to be as few as 10 spikes on the average virion. Surface protein gp120 interacts with host CD4, CCR5 and CXCR4. Gp120 also interacts with the C-type lectins CD209/DC-SIGN and CLEC4M/DC-SIGNR (collectively referred to as DC-SIGN(R)). Gp120 and gp41 interact with GalCer. Gp120 interacts with host ITGA4/ITGB7 complex; on CD4+ T-cells, this interaction results in rapid activation of integrin ITGAL/LFA-1, which facilitates efficient cell-to-cell spreading of HIV-1. Gp120 interacts with cell-associated heparan sulfate; this interaction increases virus infectivity on permissive cells and may be involved in infection of CD4- cells.</text>
</comment>
<evidence type="ECO:0000256" key="14">
    <source>
        <dbReference type="ARBA" id="ARBA00022692"/>
    </source>
</evidence>
<feature type="site" description="Cleavage; by host furin" evidence="32">
    <location>
        <begin position="506"/>
        <end position="507"/>
    </location>
</feature>
<evidence type="ECO:0000256" key="12">
    <source>
        <dbReference type="ARBA" id="ARBA00022595"/>
    </source>
</evidence>
<comment type="function">
    <text evidence="32">Surface protein gp120: Attaches the virus to the host lymphoid cell by binding to the primary receptor CD4. This interaction induces a structural rearrangement creating a high affinity binding site for a chemokine coreceptor like CXCR4 and/or CCR5. Acts as a ligand for CD209/DC-SIGN and CLEC4M/DC-SIGNR, which are respectively found on dendritic cells (DCs), and on endothelial cells of liver sinusoids and lymph node sinuses. These interactions allow capture of viral particles at mucosal surfaces by these cells and subsequent transmission to permissive cells. HIV subverts the migration properties of dendritic cells to gain access to CD4+ T-cells in lymph nodes. Virus transmission to permissive T-cells occurs either in trans (without DCs infection, through viral capture and transmission), or in cis (following DCs productive infection, through the usual CD4-gp120 interaction), thereby inducing a robust infection. In trans infection, bound virions remain infectious over days and it is proposed that they are not degraded, but protected in non-lysosomal acidic organelles within the DCs close to the cell membrane thus contributing to the viral infectious potential during DCs' migration from the periphery to the lymphoid tissues. On arrival at lymphoid tissues, intact virions recycle back to DCs' cell surface allowing virus transmission to CD4+ T-cells.</text>
</comment>
<dbReference type="Pfam" id="PF00517">
    <property type="entry name" value="GP41"/>
    <property type="match status" value="1"/>
</dbReference>
<comment type="function">
    <text evidence="32">Envelope glycoprotein gp160: Oligomerizes in the host endoplasmic reticulum into predominantly trimers. In a second time, gp160 transits in the host Golgi, where glycosylation is completed. The precursor is then proteolytically cleaved in the trans-Golgi and thereby activated by cellular furin or furin-like proteases to produce gp120 and gp41.</text>
</comment>
<keyword evidence="13 32" id="KW-0165">Cleavage on pair of basic residues</keyword>
<evidence type="ECO:0000256" key="26">
    <source>
        <dbReference type="ARBA" id="ARBA00023139"/>
    </source>
</evidence>
<keyword evidence="29 32" id="KW-0899">Viral immunoevasion</keyword>
<dbReference type="GO" id="GO:0020002">
    <property type="term" value="C:host cell plasma membrane"/>
    <property type="evidence" value="ECO:0007669"/>
    <property type="project" value="UniProtKB-SubCell"/>
</dbReference>
<evidence type="ECO:0000256" key="10">
    <source>
        <dbReference type="ARBA" id="ARBA00022570"/>
    </source>
</evidence>
<feature type="domain" description="Retroviral envelope protein GP41-like" evidence="36">
    <location>
        <begin position="525"/>
        <end position="715"/>
    </location>
</feature>
<evidence type="ECO:0000256" key="20">
    <source>
        <dbReference type="ARBA" id="ARBA00022879"/>
    </source>
</evidence>
<dbReference type="PROSITE" id="PS51257">
    <property type="entry name" value="PROKAR_LIPOPROTEIN"/>
    <property type="match status" value="1"/>
</dbReference>
<dbReference type="GO" id="GO:0019062">
    <property type="term" value="P:virion attachment to host cell"/>
    <property type="evidence" value="ECO:0007669"/>
    <property type="project" value="UniProtKB-UniRule"/>
</dbReference>
<evidence type="ECO:0000256" key="34">
    <source>
        <dbReference type="SAM" id="MobiDB-lite"/>
    </source>
</evidence>
<feature type="chain" id="PRO_5023271599" description="Envelope glycoprotein gp160" evidence="32">
    <location>
        <begin position="30"/>
        <end position="851"/>
    </location>
</feature>
<keyword evidence="24 32" id="KW-0175">Coiled coil</keyword>
<dbReference type="InterPro" id="IPR037527">
    <property type="entry name" value="Gp160"/>
</dbReference>
<dbReference type="InterPro" id="IPR000777">
    <property type="entry name" value="HIV1_Gp120"/>
</dbReference>
<accession>E3W341</accession>
<comment type="PTM">
    <text evidence="32">Specific enzymatic cleavages in vivo yield mature proteins. Envelope glycoproteins are synthesized as a inactive precursor that is heavily N-glycosylated and processed likely by host cell furin in the Golgi to yield the mature SU and TM proteins. The cleavage site between SU and TM requires the minimal sequence [KR]-X-[KR]-R. About 2 of the 9 disulfide bonds of gp41 are reduced by P4HB/PDI, following binding to CD4 receptor.</text>
</comment>
<dbReference type="FunFam" id="2.170.40.20:FF:000004">
    <property type="entry name" value="Envelope glycoprotein gp160"/>
    <property type="match status" value="1"/>
</dbReference>
<comment type="miscellaneous">
    <text evidence="32">Inhibitors targeting HIV-1 viral envelope proteins are used as antiretroviral drugs. Attachment of virions to the cell surface via non-specific interactions and CD4 binding can be blocked by inhibitors that include cyanovirin-N, cyclotriazadisulfonamide analogs, PRO 2000, TNX 355 and PRO 542. In addition, BMS 806 can block CD4-induced conformational changes. Env interactions with the coreceptor molecules can be targeted by CCR5 antagonists including SCH-D, maraviroc (UK 427857) and aplaviroc (GW 873140), and the CXCR4 antagonist AMD 070. Fusion of viral and cellular membranes can be inhibited by peptides such as enfuvirtide and tifuvirtide (T 1249). Resistance to inhibitors associated with mutations in Env are observed. Most of the time, single mutations confer only a modest reduction in drug susceptibility. Combination of several mutations is usually required to develop a high-level drug resistance.</text>
</comment>
<evidence type="ECO:0000256" key="13">
    <source>
        <dbReference type="ARBA" id="ARBA00022685"/>
    </source>
</evidence>
<keyword evidence="17 32" id="KW-1161">Viral attachment to host cell</keyword>
<dbReference type="HAMAP" id="MF_04083">
    <property type="entry name" value="HIV_ENV"/>
    <property type="match status" value="1"/>
</dbReference>
<feature type="compositionally biased region" description="Basic and acidic residues" evidence="34">
    <location>
        <begin position="718"/>
        <end position="727"/>
    </location>
</feature>
<evidence type="ECO:0000256" key="5">
    <source>
        <dbReference type="ARBA" id="ARBA00004578"/>
    </source>
</evidence>
<sequence>MRVMGIQKNYPHLWIWGMTIFWILISCSAKMWVTVYYGVPVWREAETTLFCASDAKAYSPEAHNVWATHACVPTDPNPQEIQLANVTEEFNMWKNNMVEQMHEDIISLWDQSLQPCVKLTPLCVTLQCGDVSNNSSPSNSSYSNRNISIEMQGEIKNCSFNITTVLRDKKQQISALFYKTDVVPMDGTNSSQYRLINCNTSAITQACPKVSFEPIPIHYCAPAGYAILKCNEKQFNGTGPCRNVSTVQCTHGIKPVVSTQLLLNGSLAEGNITIRSENFTDNAKIIIVQLAKPVGINCTRPGNNTRKSVRIGPGQTFYATGDIIGDIRQAHCNVSKTEWMDSLKGVADQLRKQFHIANITFNSSSGGDLEITTHSFNCGGEFFYCNTTALFNTTWINGTDSSNNSTESITIQCRIKQIINMWQKVGQAIYAPPIPGTIRCESNITGLLLTRDGGKNRTNNETFRPEGGDMRDNWRSELYKYKVVKIEPLGIAPTYAKRRVVEREKRAVGLGAVFLGFLGAAGSTMGAASVTLTVQARQLLSGIVQQQSNLLKAIEAQQHLLRLTVWGIKQLQARVLALERYLRDQQLLGIWGCSGRLICTTNVPWNSSWSNKSYNEIWDNMTWLQWDKEVSNYTEIIYNLIEESQNQQEKNEQELLALDKWAGLWNWFDITNWLWYIKMFIMIVGGLIGLRIVFALLNIINRVRQGYSPLSFQIPTPHQREPDRPEGTEEEGGEQERDRSVRLVSGFLALAWDDLRSLCLFSYHRLRDFVLIAARIVEILRHRGWEALKYLWNLLQYWSQELKKSAISLLDTIAIGVAEGTDRIIDIAQRACRAILNIPRRIRQGAERALI</sequence>
<evidence type="ECO:0000259" key="35">
    <source>
        <dbReference type="Pfam" id="PF00516"/>
    </source>
</evidence>
<dbReference type="FunFam" id="2.170.40.20:FF:000003">
    <property type="entry name" value="Envelope glycoprotein gp160"/>
    <property type="match status" value="1"/>
</dbReference>
<gene>
    <name evidence="32 37" type="primary">env</name>
</gene>
<comment type="caution">
    <text evidence="32 33">Lacks conserved residue(s) required for the propagation of feature annotation.</text>
</comment>
<dbReference type="GO" id="GO:0005198">
    <property type="term" value="F:structural molecule activity"/>
    <property type="evidence" value="ECO:0007669"/>
    <property type="project" value="UniProtKB-UniRule"/>
</dbReference>
<evidence type="ECO:0000256" key="32">
    <source>
        <dbReference type="HAMAP-Rule" id="MF_04083"/>
    </source>
</evidence>
<reference evidence="37" key="1">
    <citation type="journal article" date="2010" name="Retrovirology">
        <title>HIV-1 subtype distribution in the Gambia and the significant presence of CRF49_cpx, a novel circulating recombinant form.</title>
        <authorList>
            <person name="de Silva T.I."/>
            <person name="Turner R."/>
            <person name="Hue S."/>
            <person name="Trikha R."/>
            <person name="van Tienen C."/>
            <person name="Onyango C."/>
            <person name="Jaye A."/>
            <person name="Foley B."/>
            <person name="Whittle H."/>
            <person name="Rowland-Jones S.L."/>
            <person name="Cotten M."/>
        </authorList>
    </citation>
    <scope>NUCLEOTIDE SEQUENCE</scope>
    <source>
        <strain evidence="37">N058521</strain>
    </source>
</reference>
<dbReference type="FunFam" id="1.20.5.490:FF:000001">
    <property type="entry name" value="Envelope glycoprotein gp160"/>
    <property type="match status" value="1"/>
</dbReference>
<feature type="chain" id="PRO_5023271601" description="Transmembrane protein gp41" evidence="32">
    <location>
        <begin position="507"/>
        <end position="851"/>
    </location>
</feature>
<dbReference type="GO" id="GO:0055036">
    <property type="term" value="C:virion membrane"/>
    <property type="evidence" value="ECO:0007669"/>
    <property type="project" value="UniProtKB-SubCell"/>
</dbReference>
<comment type="domain">
    <text evidence="32 33">The 17 amino acids long immunosuppressive region is present in many retroviral envelope proteins. Synthetic peptides derived from this relatively conserved sequence inhibit immune function in vitro and in vivo.</text>
</comment>
<dbReference type="GO" id="GO:0075512">
    <property type="term" value="P:clathrin-dependent endocytosis of virus by host cell"/>
    <property type="evidence" value="ECO:0007669"/>
    <property type="project" value="UniProtKB-UniRule"/>
</dbReference>
<feature type="lipid moiety-binding region" description="S-palmitoyl cysteine; by host" evidence="32">
    <location>
        <position position="759"/>
    </location>
</feature>
<evidence type="ECO:0000256" key="23">
    <source>
        <dbReference type="ARBA" id="ARBA00023046"/>
    </source>
</evidence>
<dbReference type="InterPro" id="IPR036377">
    <property type="entry name" value="Gp120_core_sf"/>
</dbReference>
<dbReference type="InterPro" id="IPR000328">
    <property type="entry name" value="GP41-like"/>
</dbReference>
<keyword evidence="25 32" id="KW-0472">Membrane</keyword>
<feature type="region of interest" description="MPER; binding to GalCer" evidence="32">
    <location>
        <begin position="657"/>
        <end position="678"/>
    </location>
</feature>
<dbReference type="GO" id="GO:1903908">
    <property type="term" value="P:positive regulation of plasma membrane raft polarization"/>
    <property type="evidence" value="ECO:0007669"/>
    <property type="project" value="UniProtKB-UniRule"/>
</dbReference>
<comment type="subcellular location">
    <molecule>Surface protein gp120</molecule>
    <subcellularLocation>
        <location evidence="32">Virion membrane</location>
        <topology evidence="32">Peripheral membrane protein</topology>
    </subcellularLocation>
    <subcellularLocation>
        <location evidence="32">Host cell membrane</location>
        <topology evidence="32">Peripheral membrane protein</topology>
    </subcellularLocation>
    <subcellularLocation>
        <location evidence="32">Host endosome membrane</location>
        <topology evidence="32">Single-pass type I membrane protein</topology>
    </subcellularLocation>
    <text evidence="32">The surface protein is not anchored to the viral envelope, but associates with the extravirion surface through its binding to TM. It is probably concentrated at the site of budding and incorporated into the virions possibly by contacts between the cytoplasmic tail of Env and the N-terminus of Gag.</text>
</comment>
<dbReference type="SUPFAM" id="SSF56502">
    <property type="entry name" value="gp120 core"/>
    <property type="match status" value="2"/>
</dbReference>
<evidence type="ECO:0000256" key="9">
    <source>
        <dbReference type="ARBA" id="ARBA00022511"/>
    </source>
</evidence>
<evidence type="ECO:0000313" key="37">
    <source>
        <dbReference type="EMBL" id="ADP55177.1"/>
    </source>
</evidence>
<evidence type="ECO:0000256" key="28">
    <source>
        <dbReference type="ARBA" id="ARBA00023180"/>
    </source>
</evidence>
<comment type="subcellular location">
    <molecule>Transmembrane protein gp41</molecule>
    <subcellularLocation>
        <location evidence="32">Virion membrane</location>
        <topology evidence="32">Single-pass type I membrane protein</topology>
    </subcellularLocation>
    <subcellularLocation>
        <location evidence="32">Host cell membrane</location>
        <topology evidence="32">Single-pass type I membrane protein</topology>
    </subcellularLocation>
    <subcellularLocation>
        <location evidence="32">Host endosome membrane</location>
        <topology evidence="32">Single-pass type I membrane protein</topology>
    </subcellularLocation>
    <text evidence="32">It is probably concentrated at the site of budding and incorporated into the virions possibly by contacts between the cytoplasmic tail of Env and the N-terminus of Gag.</text>
</comment>
<evidence type="ECO:0000256" key="2">
    <source>
        <dbReference type="ARBA" id="ARBA00004433"/>
    </source>
</evidence>
<keyword evidence="15 32" id="KW-0053">Apoptosis</keyword>
<keyword evidence="16 32" id="KW-0732">Signal</keyword>
<evidence type="ECO:0000259" key="36">
    <source>
        <dbReference type="Pfam" id="PF00517"/>
    </source>
</evidence>
<feature type="coiled-coil region" evidence="32">
    <location>
        <begin position="628"/>
        <end position="662"/>
    </location>
</feature>
<keyword evidence="27 32" id="KW-1015">Disulfide bond</keyword>
<dbReference type="EMBL" id="HQ385455">
    <property type="protein sequence ID" value="ADP55177.1"/>
    <property type="molecule type" value="Genomic_RNA"/>
</dbReference>
<dbReference type="Gene3D" id="1.10.287.210">
    <property type="match status" value="1"/>
</dbReference>
<dbReference type="GO" id="GO:0019082">
    <property type="term" value="P:viral protein processing"/>
    <property type="evidence" value="ECO:0007669"/>
    <property type="project" value="UniProtKB-UniRule"/>
</dbReference>
<dbReference type="GO" id="GO:0052031">
    <property type="term" value="P:symbiont-mediated perturbation of host defense response"/>
    <property type="evidence" value="ECO:0007669"/>
    <property type="project" value="UniProtKB-UniRule"/>
</dbReference>
<feature type="lipid moiety-binding region" description="S-palmitoyl cysteine; by host" evidence="32">
    <location>
        <position position="832"/>
    </location>
</feature>
<keyword evidence="31 32" id="KW-1160">Virus entry into host cell</keyword>
<feature type="transmembrane region" description="Helical" evidence="33">
    <location>
        <begin position="13"/>
        <end position="33"/>
    </location>
</feature>
<evidence type="ECO:0000256" key="27">
    <source>
        <dbReference type="ARBA" id="ARBA00023157"/>
    </source>
</evidence>
<dbReference type="Gene3D" id="2.170.40.20">
    <property type="entry name" value="Human immunodeficiency virus 1, Gp160, envelope glycoprotein"/>
    <property type="match status" value="2"/>
</dbReference>
<evidence type="ECO:0000256" key="31">
    <source>
        <dbReference type="ARBA" id="ARBA00023296"/>
    </source>
</evidence>
<feature type="disulfide bond" evidence="32">
    <location>
        <begin position="230"/>
        <end position="241"/>
    </location>
</feature>
<feature type="disulfide bond" evidence="32">
    <location>
        <begin position="220"/>
        <end position="249"/>
    </location>
</feature>
<dbReference type="FunFam" id="1.10.287.210:FF:000001">
    <property type="entry name" value="Envelope glycoprotein gp160"/>
    <property type="match status" value="1"/>
</dbReference>
<evidence type="ECO:0000256" key="11">
    <source>
        <dbReference type="ARBA" id="ARBA00022581"/>
    </source>
</evidence>
<evidence type="ECO:0000256" key="21">
    <source>
        <dbReference type="ARBA" id="ARBA00022890"/>
    </source>
</evidence>
<comment type="domain">
    <text evidence="32">The CD4-binding region is targeted by the antibody b12.</text>
</comment>
<comment type="PTM">
    <text evidence="32">Palmitoylation of the transmembrane protein and of Env polyprotein (prior to its proteolytic cleavage) is essential for their association with host cell membrane lipid rafts. Palmitoylation is therefore required for envelope trafficking to classical lipid rafts, but not for viral replication.</text>
</comment>